<dbReference type="InterPro" id="IPR017981">
    <property type="entry name" value="GPCR_2-like_7TM"/>
</dbReference>
<evidence type="ECO:0000256" key="7">
    <source>
        <dbReference type="ARBA" id="ARBA00023136"/>
    </source>
</evidence>
<evidence type="ECO:0000256" key="6">
    <source>
        <dbReference type="ARBA" id="ARBA00023040"/>
    </source>
</evidence>
<dbReference type="GO" id="GO:0007188">
    <property type="term" value="P:adenylate cyclase-modulating G protein-coupled receptor signaling pathway"/>
    <property type="evidence" value="ECO:0007669"/>
    <property type="project" value="TreeGrafter"/>
</dbReference>
<proteinExistence type="inferred from homology"/>
<dbReference type="Gene3D" id="1.20.1070.10">
    <property type="entry name" value="Rhodopsin 7-helix transmembrane proteins"/>
    <property type="match status" value="1"/>
</dbReference>
<dbReference type="InterPro" id="IPR050332">
    <property type="entry name" value="GPCR_2"/>
</dbReference>
<dbReference type="SUPFAM" id="SSF111418">
    <property type="entry name" value="Hormone receptor domain"/>
    <property type="match status" value="1"/>
</dbReference>
<keyword evidence="7 11" id="KW-0472">Membrane</keyword>
<keyword evidence="6" id="KW-0297">G-protein coupled receptor</keyword>
<dbReference type="PRINTS" id="PR00249">
    <property type="entry name" value="GPCRSECRETIN"/>
</dbReference>
<dbReference type="GeneTree" id="ENSGT00940000166534"/>
<dbReference type="AlphaFoldDB" id="A0A4W3I164"/>
<evidence type="ECO:0000313" key="14">
    <source>
        <dbReference type="Ensembl" id="ENSCMIP00000020907.1"/>
    </source>
</evidence>
<evidence type="ECO:0000256" key="5">
    <source>
        <dbReference type="ARBA" id="ARBA00022989"/>
    </source>
</evidence>
<dbReference type="Gene3D" id="4.10.1240.10">
    <property type="entry name" value="GPCR, family 2, extracellular hormone receptor domain"/>
    <property type="match status" value="1"/>
</dbReference>
<evidence type="ECO:0000256" key="3">
    <source>
        <dbReference type="ARBA" id="ARBA00022475"/>
    </source>
</evidence>
<dbReference type="PANTHER" id="PTHR45620">
    <property type="entry name" value="PDF RECEPTOR-LIKE PROTEIN-RELATED"/>
    <property type="match status" value="1"/>
</dbReference>
<dbReference type="PANTHER" id="PTHR45620:SF16">
    <property type="entry name" value="GROWTH HORMONE RELEASING HORMONE RECEPTOR 2 PRECURSOR"/>
    <property type="match status" value="1"/>
</dbReference>
<reference evidence="15" key="1">
    <citation type="journal article" date="2006" name="Science">
        <title>Ancient noncoding elements conserved in the human genome.</title>
        <authorList>
            <person name="Venkatesh B."/>
            <person name="Kirkness E.F."/>
            <person name="Loh Y.H."/>
            <person name="Halpern A.L."/>
            <person name="Lee A.P."/>
            <person name="Johnson J."/>
            <person name="Dandona N."/>
            <person name="Viswanathan L.D."/>
            <person name="Tay A."/>
            <person name="Venter J.C."/>
            <person name="Strausberg R.L."/>
            <person name="Brenner S."/>
        </authorList>
    </citation>
    <scope>NUCLEOTIDE SEQUENCE [LARGE SCALE GENOMIC DNA]</scope>
</reference>
<dbReference type="GO" id="GO:0008528">
    <property type="term" value="F:G protein-coupled peptide receptor activity"/>
    <property type="evidence" value="ECO:0007669"/>
    <property type="project" value="TreeGrafter"/>
</dbReference>
<dbReference type="STRING" id="7868.ENSCMIP00000020907"/>
<keyword evidence="5 11" id="KW-1133">Transmembrane helix</keyword>
<dbReference type="PRINTS" id="PR01154">
    <property type="entry name" value="VIP1RECEPTOR"/>
</dbReference>
<feature type="domain" description="G-protein coupled receptors family 2 profile 2" evidence="13">
    <location>
        <begin position="107"/>
        <end position="336"/>
    </location>
</feature>
<protein>
    <submittedName>
        <fullName evidence="14">Growth hormone releasing hormone receptor 2</fullName>
    </submittedName>
</protein>
<dbReference type="Pfam" id="PF02793">
    <property type="entry name" value="HRM"/>
    <property type="match status" value="1"/>
</dbReference>
<evidence type="ECO:0000256" key="1">
    <source>
        <dbReference type="ARBA" id="ARBA00004651"/>
    </source>
</evidence>
<comment type="similarity">
    <text evidence="2">Belongs to the G-protein coupled receptor 2 family.</text>
</comment>
<reference evidence="15" key="2">
    <citation type="journal article" date="2007" name="PLoS Biol.">
        <title>Survey sequencing and comparative analysis of the elephant shark (Callorhinchus milii) genome.</title>
        <authorList>
            <person name="Venkatesh B."/>
            <person name="Kirkness E.F."/>
            <person name="Loh Y.H."/>
            <person name="Halpern A.L."/>
            <person name="Lee A.P."/>
            <person name="Johnson J."/>
            <person name="Dandona N."/>
            <person name="Viswanathan L.D."/>
            <person name="Tay A."/>
            <person name="Venter J.C."/>
            <person name="Strausberg R.L."/>
            <person name="Brenner S."/>
        </authorList>
    </citation>
    <scope>NUCLEOTIDE SEQUENCE [LARGE SCALE GENOMIC DNA]</scope>
</reference>
<reference evidence="14" key="5">
    <citation type="submission" date="2025-09" db="UniProtKB">
        <authorList>
            <consortium name="Ensembl"/>
        </authorList>
    </citation>
    <scope>IDENTIFICATION</scope>
</reference>
<dbReference type="Ensembl" id="ENSCMIT00000021290.1">
    <property type="protein sequence ID" value="ENSCMIP00000020907.1"/>
    <property type="gene ID" value="ENSCMIG00000009600.1"/>
</dbReference>
<feature type="transmembrane region" description="Helical" evidence="11">
    <location>
        <begin position="295"/>
        <end position="316"/>
    </location>
</feature>
<dbReference type="Pfam" id="PF00002">
    <property type="entry name" value="7tm_2"/>
    <property type="match status" value="1"/>
</dbReference>
<evidence type="ECO:0000259" key="13">
    <source>
        <dbReference type="PROSITE" id="PS50261"/>
    </source>
</evidence>
<feature type="domain" description="G-protein coupled receptors family 2 profile 1" evidence="12">
    <location>
        <begin position="6"/>
        <end position="92"/>
    </location>
</feature>
<feature type="transmembrane region" description="Helical" evidence="11">
    <location>
        <begin position="191"/>
        <end position="213"/>
    </location>
</feature>
<keyword evidence="10" id="KW-0807">Transducer</keyword>
<dbReference type="InterPro" id="IPR001771">
    <property type="entry name" value="GPCR_2_VIP_rcpt_1"/>
</dbReference>
<evidence type="ECO:0000256" key="4">
    <source>
        <dbReference type="ARBA" id="ARBA00022692"/>
    </source>
</evidence>
<dbReference type="PROSITE" id="PS50227">
    <property type="entry name" value="G_PROTEIN_RECEP_F2_3"/>
    <property type="match status" value="1"/>
</dbReference>
<dbReference type="GO" id="GO:0005886">
    <property type="term" value="C:plasma membrane"/>
    <property type="evidence" value="ECO:0007669"/>
    <property type="project" value="UniProtKB-SubCell"/>
</dbReference>
<dbReference type="PROSITE" id="PS50261">
    <property type="entry name" value="G_PROTEIN_RECEP_F2_4"/>
    <property type="match status" value="1"/>
</dbReference>
<accession>A0A4W3I164</accession>
<dbReference type="GO" id="GO:0007166">
    <property type="term" value="P:cell surface receptor signaling pathway"/>
    <property type="evidence" value="ECO:0007669"/>
    <property type="project" value="InterPro"/>
</dbReference>
<organism evidence="14 15">
    <name type="scientific">Callorhinchus milii</name>
    <name type="common">Ghost shark</name>
    <dbReference type="NCBI Taxonomy" id="7868"/>
    <lineage>
        <taxon>Eukaryota</taxon>
        <taxon>Metazoa</taxon>
        <taxon>Chordata</taxon>
        <taxon>Craniata</taxon>
        <taxon>Vertebrata</taxon>
        <taxon>Chondrichthyes</taxon>
        <taxon>Holocephali</taxon>
        <taxon>Chimaeriformes</taxon>
        <taxon>Callorhinchidae</taxon>
        <taxon>Callorhinchus</taxon>
    </lineage>
</organism>
<keyword evidence="15" id="KW-1185">Reference proteome</keyword>
<reference evidence="14" key="4">
    <citation type="submission" date="2025-08" db="UniProtKB">
        <authorList>
            <consortium name="Ensembl"/>
        </authorList>
    </citation>
    <scope>IDENTIFICATION</scope>
</reference>
<evidence type="ECO:0000256" key="10">
    <source>
        <dbReference type="ARBA" id="ARBA00023224"/>
    </source>
</evidence>
<keyword evidence="9" id="KW-0325">Glycoprotein</keyword>
<sequence>MPIHPECSIFQKLHDDEVRCLRNVRNERCPSLWDGLSCWPEGTVNETVSGQCPEFLQLFGKQQGRSSELRNCTALGWSDPVPPYHVACHIEDLGEIPQSQSQYLATLKVLYTTGHVVSLIALITAISIFCLFRKLHCTRNYIHIHLFTSFVLRVTSIFIKDVVLFADEDINHCTISTVTCKWAVSLSQFCVLANFSWLLVEGLYLQTLLALTFVSDRRYFWWFIGIGWEYPPLLTSALTLTSSRCWDNYDNAYRWVIKASILVTIFVTLLGIPTAQCSDCAWRAVLFFFVSGRRLAKSTLLLIPLFGVHYVVFALVPERVGLHARLCFELVLGSLQVGQASRTPPGPQAACE</sequence>
<dbReference type="GO" id="GO:0017046">
    <property type="term" value="F:peptide hormone binding"/>
    <property type="evidence" value="ECO:0007669"/>
    <property type="project" value="TreeGrafter"/>
</dbReference>
<evidence type="ECO:0000256" key="8">
    <source>
        <dbReference type="ARBA" id="ARBA00023170"/>
    </source>
</evidence>
<name>A0A4W3I164_CALMI</name>
<dbReference type="InterPro" id="IPR000832">
    <property type="entry name" value="GPCR_2_secretin-like"/>
</dbReference>
<feature type="transmembrane region" description="Helical" evidence="11">
    <location>
        <begin position="109"/>
        <end position="132"/>
    </location>
</feature>
<evidence type="ECO:0000256" key="9">
    <source>
        <dbReference type="ARBA" id="ARBA00023180"/>
    </source>
</evidence>
<evidence type="ECO:0000256" key="11">
    <source>
        <dbReference type="SAM" id="Phobius"/>
    </source>
</evidence>
<keyword evidence="8" id="KW-0675">Receptor</keyword>
<dbReference type="InParanoid" id="A0A4W3I164"/>
<dbReference type="InterPro" id="IPR036445">
    <property type="entry name" value="GPCR_2_extracell_dom_sf"/>
</dbReference>
<evidence type="ECO:0000256" key="2">
    <source>
        <dbReference type="ARBA" id="ARBA00005314"/>
    </source>
</evidence>
<reference evidence="15" key="3">
    <citation type="journal article" date="2014" name="Nature">
        <title>Elephant shark genome provides unique insights into gnathostome evolution.</title>
        <authorList>
            <consortium name="International Elephant Shark Genome Sequencing Consortium"/>
            <person name="Venkatesh B."/>
            <person name="Lee A.P."/>
            <person name="Ravi V."/>
            <person name="Maurya A.K."/>
            <person name="Lian M.M."/>
            <person name="Swann J.B."/>
            <person name="Ohta Y."/>
            <person name="Flajnik M.F."/>
            <person name="Sutoh Y."/>
            <person name="Kasahara M."/>
            <person name="Hoon S."/>
            <person name="Gangu V."/>
            <person name="Roy S.W."/>
            <person name="Irimia M."/>
            <person name="Korzh V."/>
            <person name="Kondrychyn I."/>
            <person name="Lim Z.W."/>
            <person name="Tay B.H."/>
            <person name="Tohari S."/>
            <person name="Kong K.W."/>
            <person name="Ho S."/>
            <person name="Lorente-Galdos B."/>
            <person name="Quilez J."/>
            <person name="Marques-Bonet T."/>
            <person name="Raney B.J."/>
            <person name="Ingham P.W."/>
            <person name="Tay A."/>
            <person name="Hillier L.W."/>
            <person name="Minx P."/>
            <person name="Boehm T."/>
            <person name="Wilson R.K."/>
            <person name="Brenner S."/>
            <person name="Warren W.C."/>
        </authorList>
    </citation>
    <scope>NUCLEOTIDE SEQUENCE [LARGE SCALE GENOMIC DNA]</scope>
</reference>
<feature type="transmembrane region" description="Helical" evidence="11">
    <location>
        <begin position="252"/>
        <end position="275"/>
    </location>
</feature>
<dbReference type="SMART" id="SM00008">
    <property type="entry name" value="HormR"/>
    <property type="match status" value="1"/>
</dbReference>
<dbReference type="PROSITE" id="PS00649">
    <property type="entry name" value="G_PROTEIN_RECEP_F2_1"/>
    <property type="match status" value="1"/>
</dbReference>
<dbReference type="InterPro" id="IPR001879">
    <property type="entry name" value="GPCR_2_extracellular_dom"/>
</dbReference>
<dbReference type="GO" id="GO:0004999">
    <property type="term" value="F:vasoactive intestinal polypeptide receptor activity"/>
    <property type="evidence" value="ECO:0007669"/>
    <property type="project" value="InterPro"/>
</dbReference>
<comment type="subcellular location">
    <subcellularLocation>
        <location evidence="1">Cell membrane</location>
        <topology evidence="1">Multi-pass membrane protein</topology>
    </subcellularLocation>
</comment>
<keyword evidence="3" id="KW-1003">Cell membrane</keyword>
<evidence type="ECO:0000313" key="15">
    <source>
        <dbReference type="Proteomes" id="UP000314986"/>
    </source>
</evidence>
<feature type="transmembrane region" description="Helical" evidence="11">
    <location>
        <begin position="219"/>
        <end position="240"/>
    </location>
</feature>
<evidence type="ECO:0000259" key="12">
    <source>
        <dbReference type="PROSITE" id="PS50227"/>
    </source>
</evidence>
<keyword evidence="4 11" id="KW-0812">Transmembrane</keyword>
<dbReference type="InterPro" id="IPR017983">
    <property type="entry name" value="GPCR_2_secretin-like_CS"/>
</dbReference>
<dbReference type="Proteomes" id="UP000314986">
    <property type="component" value="Unassembled WGS sequence"/>
</dbReference>